<dbReference type="RefSeq" id="WP_345034182.1">
    <property type="nucleotide sequence ID" value="NZ_BAABED010000001.1"/>
</dbReference>
<comment type="caution">
    <text evidence="2">The sequence shown here is derived from an EMBL/GenBank/DDBJ whole genome shotgun (WGS) entry which is preliminary data.</text>
</comment>
<evidence type="ECO:0000313" key="2">
    <source>
        <dbReference type="EMBL" id="MFB9713348.1"/>
    </source>
</evidence>
<dbReference type="Proteomes" id="UP001589536">
    <property type="component" value="Unassembled WGS sequence"/>
</dbReference>
<evidence type="ECO:0000256" key="1">
    <source>
        <dbReference type="SAM" id="Phobius"/>
    </source>
</evidence>
<sequence length="144" mass="16153">MEIGRVHARKGRTKEAASRPHPAAIAAIKTFHTLAWLSIESCVVYVLYKGMVGRADRRVGMAAAVIAGESLVFAGNGFRCPLTQLAKHYGAESGGVTDIYLPKWFAHNMPAIHVPLLIVMAYLHIRNYRRRQAAVRTPWRMWWA</sequence>
<protein>
    <recommendedName>
        <fullName evidence="4">DUF2784 domain-containing protein</fullName>
    </recommendedName>
</protein>
<dbReference type="EMBL" id="JBHMBH010000009">
    <property type="protein sequence ID" value="MFB9713348.1"/>
    <property type="molecule type" value="Genomic_DNA"/>
</dbReference>
<accession>A0ABV5ULE9</accession>
<keyword evidence="1" id="KW-0812">Transmembrane</keyword>
<reference evidence="2 3" key="1">
    <citation type="submission" date="2024-09" db="EMBL/GenBank/DDBJ databases">
        <authorList>
            <person name="Sun Q."/>
            <person name="Mori K."/>
        </authorList>
    </citation>
    <scope>NUCLEOTIDE SEQUENCE [LARGE SCALE GENOMIC DNA]</scope>
    <source>
        <strain evidence="2 3">JCM 13519</strain>
    </source>
</reference>
<organism evidence="2 3">
    <name type="scientific">Arthrobacter methylotrophus</name>
    <dbReference type="NCBI Taxonomy" id="121291"/>
    <lineage>
        <taxon>Bacteria</taxon>
        <taxon>Bacillati</taxon>
        <taxon>Actinomycetota</taxon>
        <taxon>Actinomycetes</taxon>
        <taxon>Micrococcales</taxon>
        <taxon>Micrococcaceae</taxon>
        <taxon>Arthrobacter</taxon>
    </lineage>
</organism>
<keyword evidence="1" id="KW-1133">Transmembrane helix</keyword>
<name>A0ABV5ULE9_9MICC</name>
<gene>
    <name evidence="2" type="ORF">ACFFPI_04175</name>
</gene>
<feature type="transmembrane region" description="Helical" evidence="1">
    <location>
        <begin position="59"/>
        <end position="78"/>
    </location>
</feature>
<feature type="transmembrane region" description="Helical" evidence="1">
    <location>
        <begin position="104"/>
        <end position="123"/>
    </location>
</feature>
<evidence type="ECO:0000313" key="3">
    <source>
        <dbReference type="Proteomes" id="UP001589536"/>
    </source>
</evidence>
<keyword evidence="1" id="KW-0472">Membrane</keyword>
<evidence type="ECO:0008006" key="4">
    <source>
        <dbReference type="Google" id="ProtNLM"/>
    </source>
</evidence>
<keyword evidence="3" id="KW-1185">Reference proteome</keyword>
<proteinExistence type="predicted"/>